<sequence>MQVTCSVRNSHSPSLYTGAFTSSYTQLPRYRSHVSGTLTTVRSAAVAAAAFADDAFSAASSSARRRASSAPPPPVTVGSVTSRSFSCTTSTALALAFAFAAAAAAAPVVPARPRGGGRLEDAHDDLLPALCERVDGGVRGGLGLLQEVQVGGLGADGAGAELEVGDGLDVLVVQERGEDEEREHHRRQRQRRAVLARRHAGAQRRLLHRERRRREHRLAPLLHLRSPPVASAPALYTNSPTPPPPARPFRGGVHSHDREREKEAPSASISSIPPPSLYRIEIGRRNGARVA</sequence>
<reference evidence="3" key="1">
    <citation type="journal article" date="2012" name="Nat. Biotechnol.">
        <title>Reference genome sequence of the model plant Setaria.</title>
        <authorList>
            <person name="Bennetzen J.L."/>
            <person name="Schmutz J."/>
            <person name="Wang H."/>
            <person name="Percifield R."/>
            <person name="Hawkins J."/>
            <person name="Pontaroli A.C."/>
            <person name="Estep M."/>
            <person name="Feng L."/>
            <person name="Vaughn J.N."/>
            <person name="Grimwood J."/>
            <person name="Jenkins J."/>
            <person name="Barry K."/>
            <person name="Lindquist E."/>
            <person name="Hellsten U."/>
            <person name="Deshpande S."/>
            <person name="Wang X."/>
            <person name="Wu X."/>
            <person name="Mitros T."/>
            <person name="Triplett J."/>
            <person name="Yang X."/>
            <person name="Ye C.Y."/>
            <person name="Mauro-Herrera M."/>
            <person name="Wang L."/>
            <person name="Li P."/>
            <person name="Sharma M."/>
            <person name="Sharma R."/>
            <person name="Ronald P.C."/>
            <person name="Panaud O."/>
            <person name="Kellogg E.A."/>
            <person name="Brutnell T.P."/>
            <person name="Doust A.N."/>
            <person name="Tuskan G.A."/>
            <person name="Rokhsar D."/>
            <person name="Devos K.M."/>
        </authorList>
    </citation>
    <scope>NUCLEOTIDE SEQUENCE [LARGE SCALE GENOMIC DNA]</scope>
    <source>
        <strain evidence="3">cv. Yugu1</strain>
    </source>
</reference>
<dbReference type="InParanoid" id="K4AJA5"/>
<accession>K4AJA5</accession>
<feature type="compositionally biased region" description="Basic residues" evidence="1">
    <location>
        <begin position="184"/>
        <end position="204"/>
    </location>
</feature>
<organism evidence="2 3">
    <name type="scientific">Setaria italica</name>
    <name type="common">Foxtail millet</name>
    <name type="synonym">Panicum italicum</name>
    <dbReference type="NCBI Taxonomy" id="4555"/>
    <lineage>
        <taxon>Eukaryota</taxon>
        <taxon>Viridiplantae</taxon>
        <taxon>Streptophyta</taxon>
        <taxon>Embryophyta</taxon>
        <taxon>Tracheophyta</taxon>
        <taxon>Spermatophyta</taxon>
        <taxon>Magnoliopsida</taxon>
        <taxon>Liliopsida</taxon>
        <taxon>Poales</taxon>
        <taxon>Poaceae</taxon>
        <taxon>PACMAD clade</taxon>
        <taxon>Panicoideae</taxon>
        <taxon>Panicodae</taxon>
        <taxon>Paniceae</taxon>
        <taxon>Cenchrinae</taxon>
        <taxon>Setaria</taxon>
    </lineage>
</organism>
<evidence type="ECO:0000313" key="2">
    <source>
        <dbReference type="EnsemblPlants" id="KQK91315"/>
    </source>
</evidence>
<feature type="region of interest" description="Disordered" evidence="1">
    <location>
        <begin position="62"/>
        <end position="81"/>
    </location>
</feature>
<dbReference type="EnsemblPlants" id="KQK91315">
    <property type="protein sequence ID" value="KQK91315"/>
    <property type="gene ID" value="SETIT_038970mg"/>
</dbReference>
<dbReference type="AlphaFoldDB" id="K4AJA5"/>
<feature type="region of interest" description="Disordered" evidence="1">
    <location>
        <begin position="224"/>
        <end position="291"/>
    </location>
</feature>
<evidence type="ECO:0000256" key="1">
    <source>
        <dbReference type="SAM" id="MobiDB-lite"/>
    </source>
</evidence>
<feature type="compositionally biased region" description="Basic and acidic residues" evidence="1">
    <location>
        <begin position="254"/>
        <end position="264"/>
    </location>
</feature>
<dbReference type="EMBL" id="AGNK02006028">
    <property type="status" value="NOT_ANNOTATED_CDS"/>
    <property type="molecule type" value="Genomic_DNA"/>
</dbReference>
<dbReference type="Gramene" id="KQK91315">
    <property type="protein sequence ID" value="KQK91315"/>
    <property type="gene ID" value="SETIT_038970mg"/>
</dbReference>
<evidence type="ECO:0000313" key="3">
    <source>
        <dbReference type="Proteomes" id="UP000004995"/>
    </source>
</evidence>
<reference evidence="2" key="2">
    <citation type="submission" date="2018-08" db="UniProtKB">
        <authorList>
            <consortium name="EnsemblPlants"/>
        </authorList>
    </citation>
    <scope>IDENTIFICATION</scope>
    <source>
        <strain evidence="2">Yugu1</strain>
    </source>
</reference>
<dbReference type="HOGENOM" id="CLU_957798_0_0_1"/>
<keyword evidence="3" id="KW-1185">Reference proteome</keyword>
<dbReference type="eggNOG" id="ENOG502R81V">
    <property type="taxonomic scope" value="Eukaryota"/>
</dbReference>
<protein>
    <submittedName>
        <fullName evidence="2">Uncharacterized protein</fullName>
    </submittedName>
</protein>
<feature type="region of interest" description="Disordered" evidence="1">
    <location>
        <begin position="176"/>
        <end position="204"/>
    </location>
</feature>
<dbReference type="Proteomes" id="UP000004995">
    <property type="component" value="Unassembled WGS sequence"/>
</dbReference>
<name>K4AJA5_SETIT</name>
<proteinExistence type="predicted"/>